<comment type="function">
    <text evidence="6 7">Catalyzes the synthesis of activated sulfate.</text>
</comment>
<evidence type="ECO:0000256" key="1">
    <source>
        <dbReference type="ARBA" id="ARBA00001823"/>
    </source>
</evidence>
<dbReference type="RefSeq" id="WP_340362452.1">
    <property type="nucleotide sequence ID" value="NZ_JBBKZV010000002.1"/>
</dbReference>
<evidence type="ECO:0000313" key="9">
    <source>
        <dbReference type="EMBL" id="MEJ8821402.1"/>
    </source>
</evidence>
<dbReference type="Gene3D" id="3.40.50.300">
    <property type="entry name" value="P-loop containing nucleotide triphosphate hydrolases"/>
    <property type="match status" value="1"/>
</dbReference>
<dbReference type="EC" id="2.7.1.25" evidence="2 6"/>
<protein>
    <recommendedName>
        <fullName evidence="2 6">Adenylyl-sulfate kinase</fullName>
        <ecNumber evidence="2 6">2.7.1.25</ecNumber>
    </recommendedName>
    <alternativeName>
        <fullName evidence="6">APS kinase</fullName>
    </alternativeName>
    <alternativeName>
        <fullName evidence="6">ATP adenosine-5'-phosphosulfate 3'-phosphotransferase</fullName>
    </alternativeName>
    <alternativeName>
        <fullName evidence="6">Adenosine-5'-phosphosulfate kinase</fullName>
    </alternativeName>
</protein>
<evidence type="ECO:0000256" key="4">
    <source>
        <dbReference type="ARBA" id="ARBA00022741"/>
    </source>
</evidence>
<keyword evidence="6 7" id="KW-0418">Kinase</keyword>
<comment type="similarity">
    <text evidence="6 7">Belongs to the APS kinase family.</text>
</comment>
<dbReference type="InterPro" id="IPR050512">
    <property type="entry name" value="Sulf_AdTrans/APS_kinase"/>
</dbReference>
<keyword evidence="10" id="KW-1185">Reference proteome</keyword>
<evidence type="ECO:0000256" key="3">
    <source>
        <dbReference type="ARBA" id="ARBA00022679"/>
    </source>
</evidence>
<dbReference type="InterPro" id="IPR002891">
    <property type="entry name" value="APS"/>
</dbReference>
<evidence type="ECO:0000256" key="5">
    <source>
        <dbReference type="ARBA" id="ARBA00022840"/>
    </source>
</evidence>
<sequence>MQADTRARFPLNLVSTTSRVAWFTGLSGAGKSTLAAGLRTRFVSHGAAVAVLDGDDIRDGLSHGLGFGPEDRLENIRRIAHVARLLSDQGIVVIVAAVSPLCGQRSLAKEIIGPAYLEVYVNTPMAVCEQRDVKGLYARARRGEIARFTGVSDAYEPPLHPDLLIDTSTCELPSAVDFLFSSISEGGQAVA</sequence>
<evidence type="ECO:0000313" key="10">
    <source>
        <dbReference type="Proteomes" id="UP001363010"/>
    </source>
</evidence>
<reference evidence="9 10" key="1">
    <citation type="submission" date="2024-03" db="EMBL/GenBank/DDBJ databases">
        <title>Novel species of the genus Variovorax.</title>
        <authorList>
            <person name="Liu Q."/>
            <person name="Xin Y.-H."/>
        </authorList>
    </citation>
    <scope>NUCLEOTIDE SEQUENCE [LARGE SCALE GENOMIC DNA]</scope>
    <source>
        <strain evidence="9 10">KACC 18501</strain>
    </source>
</reference>
<dbReference type="Proteomes" id="UP001363010">
    <property type="component" value="Unassembled WGS sequence"/>
</dbReference>
<feature type="binding site" evidence="6">
    <location>
        <begin position="25"/>
        <end position="32"/>
    </location>
    <ligand>
        <name>ATP</name>
        <dbReference type="ChEBI" id="CHEBI:30616"/>
    </ligand>
</feature>
<dbReference type="NCBIfam" id="TIGR00455">
    <property type="entry name" value="apsK"/>
    <property type="match status" value="1"/>
</dbReference>
<evidence type="ECO:0000256" key="6">
    <source>
        <dbReference type="HAMAP-Rule" id="MF_00065"/>
    </source>
</evidence>
<comment type="pathway">
    <text evidence="6 7">Sulfur metabolism; hydrogen sulfide biosynthesis; sulfite from sulfate: step 2/3.</text>
</comment>
<dbReference type="Pfam" id="PF01583">
    <property type="entry name" value="APS_kinase"/>
    <property type="match status" value="1"/>
</dbReference>
<dbReference type="CDD" id="cd02027">
    <property type="entry name" value="APSK"/>
    <property type="match status" value="1"/>
</dbReference>
<gene>
    <name evidence="6 9" type="primary">cysC</name>
    <name evidence="9" type="ORF">WKW80_05040</name>
</gene>
<name>A0ABU8VUP5_9BURK</name>
<comment type="caution">
    <text evidence="9">The sequence shown here is derived from an EMBL/GenBank/DDBJ whole genome shotgun (WGS) entry which is preliminary data.</text>
</comment>
<evidence type="ECO:0000256" key="7">
    <source>
        <dbReference type="RuleBase" id="RU004347"/>
    </source>
</evidence>
<keyword evidence="6" id="KW-0597">Phosphoprotein</keyword>
<feature type="domain" description="APS kinase" evidence="8">
    <location>
        <begin position="19"/>
        <end position="166"/>
    </location>
</feature>
<proteinExistence type="inferred from homology"/>
<feature type="active site" description="Phosphoserine intermediate" evidence="6">
    <location>
        <position position="99"/>
    </location>
</feature>
<dbReference type="GO" id="GO:0004020">
    <property type="term" value="F:adenylylsulfate kinase activity"/>
    <property type="evidence" value="ECO:0007669"/>
    <property type="project" value="UniProtKB-EC"/>
</dbReference>
<dbReference type="InterPro" id="IPR059117">
    <property type="entry name" value="APS_kinase_dom"/>
</dbReference>
<dbReference type="EMBL" id="JBBKZV010000002">
    <property type="protein sequence ID" value="MEJ8821402.1"/>
    <property type="molecule type" value="Genomic_DNA"/>
</dbReference>
<evidence type="ECO:0000259" key="8">
    <source>
        <dbReference type="Pfam" id="PF01583"/>
    </source>
</evidence>
<dbReference type="NCBIfam" id="NF003013">
    <property type="entry name" value="PRK03846.1"/>
    <property type="match status" value="1"/>
</dbReference>
<evidence type="ECO:0000256" key="2">
    <source>
        <dbReference type="ARBA" id="ARBA00012121"/>
    </source>
</evidence>
<accession>A0ABU8VUP5</accession>
<dbReference type="PANTHER" id="PTHR42700:SF1">
    <property type="entry name" value="SULFATE ADENYLYLTRANSFERASE"/>
    <property type="match status" value="1"/>
</dbReference>
<comment type="catalytic activity">
    <reaction evidence="1 6 7">
        <text>adenosine 5'-phosphosulfate + ATP = 3'-phosphoadenylyl sulfate + ADP + H(+)</text>
        <dbReference type="Rhea" id="RHEA:24152"/>
        <dbReference type="ChEBI" id="CHEBI:15378"/>
        <dbReference type="ChEBI" id="CHEBI:30616"/>
        <dbReference type="ChEBI" id="CHEBI:58243"/>
        <dbReference type="ChEBI" id="CHEBI:58339"/>
        <dbReference type="ChEBI" id="CHEBI:456216"/>
        <dbReference type="EC" id="2.7.1.25"/>
    </reaction>
</comment>
<dbReference type="InterPro" id="IPR027417">
    <property type="entry name" value="P-loop_NTPase"/>
</dbReference>
<organism evidence="9 10">
    <name type="scientific">Variovorax humicola</name>
    <dbReference type="NCBI Taxonomy" id="1769758"/>
    <lineage>
        <taxon>Bacteria</taxon>
        <taxon>Pseudomonadati</taxon>
        <taxon>Pseudomonadota</taxon>
        <taxon>Betaproteobacteria</taxon>
        <taxon>Burkholderiales</taxon>
        <taxon>Comamonadaceae</taxon>
        <taxon>Variovorax</taxon>
    </lineage>
</organism>
<keyword evidence="4 6" id="KW-0547">Nucleotide-binding</keyword>
<keyword evidence="3 6" id="KW-0808">Transferase</keyword>
<dbReference type="SUPFAM" id="SSF52540">
    <property type="entry name" value="P-loop containing nucleoside triphosphate hydrolases"/>
    <property type="match status" value="1"/>
</dbReference>
<keyword evidence="5 6" id="KW-0067">ATP-binding</keyword>
<dbReference type="PANTHER" id="PTHR42700">
    <property type="entry name" value="SULFATE ADENYLYLTRANSFERASE"/>
    <property type="match status" value="1"/>
</dbReference>
<dbReference type="HAMAP" id="MF_00065">
    <property type="entry name" value="Adenylyl_sulf_kinase"/>
    <property type="match status" value="1"/>
</dbReference>